<comment type="cofactor">
    <cofactor evidence="1">
        <name>Zn(2+)</name>
        <dbReference type="ChEBI" id="CHEBI:29105"/>
    </cofactor>
</comment>
<dbReference type="PANTHER" id="PTHR11705:SF140">
    <property type="entry name" value="FI02848P-RELATED"/>
    <property type="match status" value="1"/>
</dbReference>
<evidence type="ECO:0000256" key="3">
    <source>
        <dbReference type="ARBA" id="ARBA00022723"/>
    </source>
</evidence>
<reference evidence="7 8" key="1">
    <citation type="journal article" date="2015" name="Nat. Commun.">
        <title>Outbred genome sequencing and CRISPR/Cas9 gene editing in butterflies.</title>
        <authorList>
            <person name="Li X."/>
            <person name="Fan D."/>
            <person name="Zhang W."/>
            <person name="Liu G."/>
            <person name="Zhang L."/>
            <person name="Zhao L."/>
            <person name="Fang X."/>
            <person name="Chen L."/>
            <person name="Dong Y."/>
            <person name="Chen Y."/>
            <person name="Ding Y."/>
            <person name="Zhao R."/>
            <person name="Feng M."/>
            <person name="Zhu Y."/>
            <person name="Feng Y."/>
            <person name="Jiang X."/>
            <person name="Zhu D."/>
            <person name="Xiang H."/>
            <person name="Feng X."/>
            <person name="Li S."/>
            <person name="Wang J."/>
            <person name="Zhang G."/>
            <person name="Kronforst M.R."/>
            <person name="Wang W."/>
        </authorList>
    </citation>
    <scope>NUCLEOTIDE SEQUENCE [LARGE SCALE GENOMIC DNA]</scope>
    <source>
        <strain evidence="7">Ya'a_city_454_Pm</strain>
        <tissue evidence="7">Whole body</tissue>
    </source>
</reference>
<dbReference type="PANTHER" id="PTHR11705">
    <property type="entry name" value="PROTEASE FAMILY M14 CARBOXYPEPTIDASE A,B"/>
    <property type="match status" value="1"/>
</dbReference>
<evidence type="ECO:0000256" key="2">
    <source>
        <dbReference type="ARBA" id="ARBA00005988"/>
    </source>
</evidence>
<dbReference type="Gene3D" id="3.40.630.10">
    <property type="entry name" value="Zn peptidases"/>
    <property type="match status" value="1"/>
</dbReference>
<keyword evidence="8" id="KW-1185">Reference proteome</keyword>
<dbReference type="GO" id="GO:0006508">
    <property type="term" value="P:proteolysis"/>
    <property type="evidence" value="ECO:0007669"/>
    <property type="project" value="InterPro"/>
</dbReference>
<dbReference type="EMBL" id="KQ459984">
    <property type="protein sequence ID" value="KPJ19046.1"/>
    <property type="molecule type" value="Genomic_DNA"/>
</dbReference>
<sequence length="125" mass="14413">MSKTYPSWSELIAGGQSYQGRLILGLRINTPRQRNTPKPVVFIESGIHAREWIAPATTRYFINELLTSNDPDITRMRDQFDWRIFPSCNPDGYHYSYNLAPAQQHPLHRLAGSPGEIPRPHRREA</sequence>
<organism evidence="7 8">
    <name type="scientific">Papilio machaon</name>
    <name type="common">Old World swallowtail butterfly</name>
    <dbReference type="NCBI Taxonomy" id="76193"/>
    <lineage>
        <taxon>Eukaryota</taxon>
        <taxon>Metazoa</taxon>
        <taxon>Ecdysozoa</taxon>
        <taxon>Arthropoda</taxon>
        <taxon>Hexapoda</taxon>
        <taxon>Insecta</taxon>
        <taxon>Pterygota</taxon>
        <taxon>Neoptera</taxon>
        <taxon>Endopterygota</taxon>
        <taxon>Lepidoptera</taxon>
        <taxon>Glossata</taxon>
        <taxon>Ditrysia</taxon>
        <taxon>Papilionoidea</taxon>
        <taxon>Papilionidae</taxon>
        <taxon>Papilioninae</taxon>
        <taxon>Papilio</taxon>
    </lineage>
</organism>
<evidence type="ECO:0000259" key="6">
    <source>
        <dbReference type="PROSITE" id="PS52035"/>
    </source>
</evidence>
<comment type="similarity">
    <text evidence="2 5">Belongs to the peptidase M14 family.</text>
</comment>
<dbReference type="Proteomes" id="UP000053240">
    <property type="component" value="Unassembled WGS sequence"/>
</dbReference>
<proteinExistence type="inferred from homology"/>
<dbReference type="GO" id="GO:0004181">
    <property type="term" value="F:metallocarboxypeptidase activity"/>
    <property type="evidence" value="ECO:0007669"/>
    <property type="project" value="InterPro"/>
</dbReference>
<evidence type="ECO:0000313" key="8">
    <source>
        <dbReference type="Proteomes" id="UP000053240"/>
    </source>
</evidence>
<dbReference type="GO" id="GO:0008270">
    <property type="term" value="F:zinc ion binding"/>
    <property type="evidence" value="ECO:0007669"/>
    <property type="project" value="InterPro"/>
</dbReference>
<evidence type="ECO:0000256" key="4">
    <source>
        <dbReference type="ARBA" id="ARBA00022833"/>
    </source>
</evidence>
<evidence type="ECO:0000256" key="5">
    <source>
        <dbReference type="PROSITE-ProRule" id="PRU01379"/>
    </source>
</evidence>
<keyword evidence="3" id="KW-0479">Metal-binding</keyword>
<accession>A0A194RSK2</accession>
<evidence type="ECO:0000256" key="1">
    <source>
        <dbReference type="ARBA" id="ARBA00001947"/>
    </source>
</evidence>
<keyword evidence="4" id="KW-0862">Zinc</keyword>
<dbReference type="STRING" id="76193.A0A194RSK2"/>
<dbReference type="InterPro" id="IPR057246">
    <property type="entry name" value="CARBOXYPEPT_ZN_1"/>
</dbReference>
<dbReference type="AlphaFoldDB" id="A0A194RSK2"/>
<dbReference type="Pfam" id="PF00246">
    <property type="entry name" value="Peptidase_M14"/>
    <property type="match status" value="1"/>
</dbReference>
<protein>
    <submittedName>
        <fullName evidence="7">Zinc carboxypeptidase A 1</fullName>
    </submittedName>
</protein>
<dbReference type="SUPFAM" id="SSF53187">
    <property type="entry name" value="Zn-dependent exopeptidases"/>
    <property type="match status" value="1"/>
</dbReference>
<dbReference type="GO" id="GO:0005615">
    <property type="term" value="C:extracellular space"/>
    <property type="evidence" value="ECO:0007669"/>
    <property type="project" value="TreeGrafter"/>
</dbReference>
<gene>
    <name evidence="7" type="ORF">RR48_12557</name>
</gene>
<name>A0A194RSK2_PAPMA</name>
<dbReference type="PROSITE" id="PS00132">
    <property type="entry name" value="CARBOXYPEPT_ZN_1"/>
    <property type="match status" value="1"/>
</dbReference>
<dbReference type="PROSITE" id="PS52035">
    <property type="entry name" value="PEPTIDASE_M14"/>
    <property type="match status" value="1"/>
</dbReference>
<keyword evidence="7" id="KW-0121">Carboxypeptidase</keyword>
<feature type="domain" description="Peptidase M14" evidence="6">
    <location>
        <begin position="1"/>
        <end position="125"/>
    </location>
</feature>
<comment type="caution">
    <text evidence="5">Lacks conserved residue(s) required for the propagation of feature annotation.</text>
</comment>
<dbReference type="InParanoid" id="A0A194RSK2"/>
<evidence type="ECO:0000313" key="7">
    <source>
        <dbReference type="EMBL" id="KPJ19046.1"/>
    </source>
</evidence>
<keyword evidence="7" id="KW-0378">Hydrolase</keyword>
<dbReference type="InterPro" id="IPR000834">
    <property type="entry name" value="Peptidase_M14"/>
</dbReference>
<keyword evidence="7" id="KW-0645">Protease</keyword>